<feature type="region of interest" description="Disordered" evidence="1">
    <location>
        <begin position="1"/>
        <end position="20"/>
    </location>
</feature>
<accession>A0A150JXL0</accession>
<feature type="compositionally biased region" description="Basic residues" evidence="1">
    <location>
        <begin position="7"/>
        <end position="18"/>
    </location>
</feature>
<dbReference type="EMBL" id="LQYG01000060">
    <property type="protein sequence ID" value="KYC62029.1"/>
    <property type="molecule type" value="Genomic_DNA"/>
</dbReference>
<evidence type="ECO:0000313" key="2">
    <source>
        <dbReference type="EMBL" id="KYC62029.1"/>
    </source>
</evidence>
<protein>
    <submittedName>
        <fullName evidence="2">Uncharacterized protein</fullName>
    </submittedName>
</protein>
<reference evidence="2 3" key="1">
    <citation type="submission" date="2016-01" db="EMBL/GenBank/DDBJ databases">
        <title>Genome Sequences of Twelve Sporeforming Bacillus Species Isolated from Foods.</title>
        <authorList>
            <person name="Berendsen E.M."/>
            <person name="Wells-Bennik M.H."/>
            <person name="Krawcyk A.O."/>
            <person name="De Jong A."/>
            <person name="Holsappel S."/>
            <person name="Eijlander R.T."/>
            <person name="Kuipers O.P."/>
        </authorList>
    </citation>
    <scope>NUCLEOTIDE SEQUENCE [LARGE SCALE GENOMIC DNA]</scope>
    <source>
        <strain evidence="2 3">B4098</strain>
    </source>
</reference>
<organism evidence="2 3">
    <name type="scientific">Heyndrickxia coagulans</name>
    <name type="common">Weizmannia coagulans</name>
    <dbReference type="NCBI Taxonomy" id="1398"/>
    <lineage>
        <taxon>Bacteria</taxon>
        <taxon>Bacillati</taxon>
        <taxon>Bacillota</taxon>
        <taxon>Bacilli</taxon>
        <taxon>Bacillales</taxon>
        <taxon>Bacillaceae</taxon>
        <taxon>Heyndrickxia</taxon>
    </lineage>
</organism>
<proteinExistence type="predicted"/>
<evidence type="ECO:0000256" key="1">
    <source>
        <dbReference type="SAM" id="MobiDB-lite"/>
    </source>
</evidence>
<gene>
    <name evidence="2" type="ORF">B4098_1621</name>
</gene>
<dbReference type="Proteomes" id="UP000075288">
    <property type="component" value="Unassembled WGS sequence"/>
</dbReference>
<dbReference type="AlphaFoldDB" id="A0A150JXL0"/>
<comment type="caution">
    <text evidence="2">The sequence shown here is derived from an EMBL/GenBank/DDBJ whole genome shotgun (WGS) entry which is preliminary data.</text>
</comment>
<evidence type="ECO:0000313" key="3">
    <source>
        <dbReference type="Proteomes" id="UP000075288"/>
    </source>
</evidence>
<sequence>MSEPKTVKKASAKPKRMPKTKELQMMITVHGWTFGTDAIKIRPATLRAASMARSAILLVSREAVFADFLFSSG</sequence>
<name>A0A150JXL0_HEYCO</name>